<reference evidence="3" key="1">
    <citation type="submission" date="2017-09" db="EMBL/GenBank/DDBJ databases">
        <title>Polyketide synthases of a Diaporthe helianthi virulent isolate.</title>
        <authorList>
            <person name="Baroncelli R."/>
        </authorList>
    </citation>
    <scope>NUCLEOTIDE SEQUENCE [LARGE SCALE GENOMIC DNA]</scope>
    <source>
        <strain evidence="3">7/96</strain>
    </source>
</reference>
<dbReference type="EMBL" id="MAVT02000879">
    <property type="protein sequence ID" value="POS73008.1"/>
    <property type="molecule type" value="Genomic_DNA"/>
</dbReference>
<keyword evidence="2" id="KW-0732">Signal</keyword>
<evidence type="ECO:0000313" key="3">
    <source>
        <dbReference type="EMBL" id="POS73008.1"/>
    </source>
</evidence>
<organism evidence="3 4">
    <name type="scientific">Diaporthe helianthi</name>
    <dbReference type="NCBI Taxonomy" id="158607"/>
    <lineage>
        <taxon>Eukaryota</taxon>
        <taxon>Fungi</taxon>
        <taxon>Dikarya</taxon>
        <taxon>Ascomycota</taxon>
        <taxon>Pezizomycotina</taxon>
        <taxon>Sordariomycetes</taxon>
        <taxon>Sordariomycetidae</taxon>
        <taxon>Diaporthales</taxon>
        <taxon>Diaporthaceae</taxon>
        <taxon>Diaporthe</taxon>
    </lineage>
</organism>
<dbReference type="Proteomes" id="UP000094444">
    <property type="component" value="Unassembled WGS sequence"/>
</dbReference>
<comment type="caution">
    <text evidence="3">The sequence shown here is derived from an EMBL/GenBank/DDBJ whole genome shotgun (WGS) entry which is preliminary data.</text>
</comment>
<sequence length="67" mass="7007">MRFTLFALLPFLACSAVEASIIGHSEGPSPGGPGHRRFAAPEPAPRSGPSLRGAGHRRDAADIDQLD</sequence>
<gene>
    <name evidence="3" type="ORF">DHEL01_v208593</name>
</gene>
<protein>
    <submittedName>
        <fullName evidence="3">Uncharacterized protein</fullName>
    </submittedName>
</protein>
<feature type="chain" id="PRO_5015125636" evidence="2">
    <location>
        <begin position="20"/>
        <end position="67"/>
    </location>
</feature>
<feature type="region of interest" description="Disordered" evidence="1">
    <location>
        <begin position="22"/>
        <end position="67"/>
    </location>
</feature>
<keyword evidence="4" id="KW-1185">Reference proteome</keyword>
<evidence type="ECO:0000256" key="1">
    <source>
        <dbReference type="SAM" id="MobiDB-lite"/>
    </source>
</evidence>
<dbReference type="InParanoid" id="A0A2P5HRX0"/>
<evidence type="ECO:0000256" key="2">
    <source>
        <dbReference type="SAM" id="SignalP"/>
    </source>
</evidence>
<proteinExistence type="predicted"/>
<evidence type="ECO:0000313" key="4">
    <source>
        <dbReference type="Proteomes" id="UP000094444"/>
    </source>
</evidence>
<dbReference type="AlphaFoldDB" id="A0A2P5HRX0"/>
<name>A0A2P5HRX0_DIAHE</name>
<dbReference type="OrthoDB" id="1936010at2759"/>
<accession>A0A2P5HRX0</accession>
<feature type="signal peptide" evidence="2">
    <location>
        <begin position="1"/>
        <end position="19"/>
    </location>
</feature>